<reference evidence="8 9" key="1">
    <citation type="submission" date="2024-09" db="EMBL/GenBank/DDBJ databases">
        <authorList>
            <person name="Sun Q."/>
            <person name="Mori K."/>
        </authorList>
    </citation>
    <scope>NUCLEOTIDE SEQUENCE [LARGE SCALE GENOMIC DNA]</scope>
    <source>
        <strain evidence="8 9">JCM 3143</strain>
    </source>
</reference>
<sequence>MTAATDAGRAVADAHRREWAFVLAATVRVAQDLDLAEECVQEAYAAALSAWERDGIPGNPAAWLTTAAKRRAMDAIRRERTFRARLPLLVEPEEAVDELALDELDKPDEGQAMDPEDVIPDEWLRLIFTCCHPALAQEAQLALTLRLVCGLPTPDVARALLVSEQTMAARITRAKKKISAARIPYRVPRPAELPDRLTAVLGVLHLLFAAGHTAPSGPTLMRTDLADRALHLARTLRGLMPDEPEVCGLLALLLVTDARRVTRTGAGGRLVRLEEQDRSLWDRGALAEAHELIVAGLRGGRAGRYLLQAAIASLYAEAPTYEETDWPQIVALYDRLLSLWPSPVVALNRTVSVSMAQGPAVALAQVEALEQEGRLSRYQYLPAIKAELLQRLGRTDEAAAAYRQALELTGNEAEREYLAGRLTGQEAGPA</sequence>
<feature type="domain" description="DUF6596" evidence="7">
    <location>
        <begin position="196"/>
        <end position="293"/>
    </location>
</feature>
<dbReference type="InterPro" id="IPR013325">
    <property type="entry name" value="RNA_pol_sigma_r2"/>
</dbReference>
<dbReference type="Proteomes" id="UP001589532">
    <property type="component" value="Unassembled WGS sequence"/>
</dbReference>
<dbReference type="RefSeq" id="WP_345000095.1">
    <property type="nucleotide sequence ID" value="NZ_BAAAXV010000009.1"/>
</dbReference>
<keyword evidence="2" id="KW-0805">Transcription regulation</keyword>
<keyword evidence="9" id="KW-1185">Reference proteome</keyword>
<dbReference type="EMBL" id="JBHMBW010000104">
    <property type="protein sequence ID" value="MFB9631416.1"/>
    <property type="molecule type" value="Genomic_DNA"/>
</dbReference>
<dbReference type="SUPFAM" id="SSF88946">
    <property type="entry name" value="Sigma2 domain of RNA polymerase sigma factors"/>
    <property type="match status" value="1"/>
</dbReference>
<dbReference type="PANTHER" id="PTHR47756:SF2">
    <property type="entry name" value="BLL6612 PROTEIN"/>
    <property type="match status" value="1"/>
</dbReference>
<dbReference type="SUPFAM" id="SSF88659">
    <property type="entry name" value="Sigma3 and sigma4 domains of RNA polymerase sigma factors"/>
    <property type="match status" value="1"/>
</dbReference>
<dbReference type="Gene3D" id="1.25.40.10">
    <property type="entry name" value="Tetratricopeptide repeat domain"/>
    <property type="match status" value="1"/>
</dbReference>
<evidence type="ECO:0000256" key="4">
    <source>
        <dbReference type="ARBA" id="ARBA00023163"/>
    </source>
</evidence>
<accession>A0ABV5SIB0</accession>
<dbReference type="InterPro" id="IPR013324">
    <property type="entry name" value="RNA_pol_sigma_r3/r4-like"/>
</dbReference>
<comment type="similarity">
    <text evidence="1">Belongs to the sigma-70 factor family. ECF subfamily.</text>
</comment>
<keyword evidence="3" id="KW-0731">Sigma factor</keyword>
<dbReference type="NCBIfam" id="TIGR02937">
    <property type="entry name" value="sigma70-ECF"/>
    <property type="match status" value="1"/>
</dbReference>
<dbReference type="InterPro" id="IPR014284">
    <property type="entry name" value="RNA_pol_sigma-70_dom"/>
</dbReference>
<proteinExistence type="inferred from homology"/>
<dbReference type="InterPro" id="IPR046531">
    <property type="entry name" value="DUF6596"/>
</dbReference>
<evidence type="ECO:0000313" key="8">
    <source>
        <dbReference type="EMBL" id="MFB9631416.1"/>
    </source>
</evidence>
<evidence type="ECO:0000256" key="3">
    <source>
        <dbReference type="ARBA" id="ARBA00023082"/>
    </source>
</evidence>
<comment type="caution">
    <text evidence="8">The sequence shown here is derived from an EMBL/GenBank/DDBJ whole genome shotgun (WGS) entry which is preliminary data.</text>
</comment>
<dbReference type="InterPro" id="IPR007627">
    <property type="entry name" value="RNA_pol_sigma70_r2"/>
</dbReference>
<name>A0ABV5SIB0_9ACTN</name>
<dbReference type="Pfam" id="PF20239">
    <property type="entry name" value="DUF6596"/>
    <property type="match status" value="1"/>
</dbReference>
<evidence type="ECO:0000256" key="1">
    <source>
        <dbReference type="ARBA" id="ARBA00010641"/>
    </source>
</evidence>
<dbReference type="Pfam" id="PF04542">
    <property type="entry name" value="Sigma70_r2"/>
    <property type="match status" value="1"/>
</dbReference>
<evidence type="ECO:0000259" key="6">
    <source>
        <dbReference type="Pfam" id="PF08281"/>
    </source>
</evidence>
<feature type="domain" description="RNA polymerase sigma factor 70 region 4 type 2" evidence="6">
    <location>
        <begin position="127"/>
        <end position="178"/>
    </location>
</feature>
<evidence type="ECO:0000256" key="2">
    <source>
        <dbReference type="ARBA" id="ARBA00023015"/>
    </source>
</evidence>
<dbReference type="PANTHER" id="PTHR47756">
    <property type="entry name" value="BLL6612 PROTEIN-RELATED"/>
    <property type="match status" value="1"/>
</dbReference>
<evidence type="ECO:0000259" key="7">
    <source>
        <dbReference type="Pfam" id="PF20239"/>
    </source>
</evidence>
<organism evidence="8 9">
    <name type="scientific">Nonomuraea helvata</name>
    <dbReference type="NCBI Taxonomy" id="37484"/>
    <lineage>
        <taxon>Bacteria</taxon>
        <taxon>Bacillati</taxon>
        <taxon>Actinomycetota</taxon>
        <taxon>Actinomycetes</taxon>
        <taxon>Streptosporangiales</taxon>
        <taxon>Streptosporangiaceae</taxon>
        <taxon>Nonomuraea</taxon>
    </lineage>
</organism>
<gene>
    <name evidence="8" type="ORF">ACFFSA_50870</name>
</gene>
<dbReference type="InterPro" id="IPR013249">
    <property type="entry name" value="RNA_pol_sigma70_r4_t2"/>
</dbReference>
<evidence type="ECO:0000259" key="5">
    <source>
        <dbReference type="Pfam" id="PF04542"/>
    </source>
</evidence>
<evidence type="ECO:0000313" key="9">
    <source>
        <dbReference type="Proteomes" id="UP001589532"/>
    </source>
</evidence>
<feature type="domain" description="RNA polymerase sigma-70 region 2" evidence="5">
    <location>
        <begin position="22"/>
        <end position="80"/>
    </location>
</feature>
<keyword evidence="4" id="KW-0804">Transcription</keyword>
<dbReference type="Gene3D" id="1.10.1740.10">
    <property type="match status" value="1"/>
</dbReference>
<protein>
    <submittedName>
        <fullName evidence="8">RNA polymerase sigma factor</fullName>
    </submittedName>
</protein>
<dbReference type="Pfam" id="PF08281">
    <property type="entry name" value="Sigma70_r4_2"/>
    <property type="match status" value="1"/>
</dbReference>
<dbReference type="InterPro" id="IPR011990">
    <property type="entry name" value="TPR-like_helical_dom_sf"/>
</dbReference>